<sequence>DKKAHVVVQVKKNQPKLYGAVSNAFQAVFDAHKEKVVTHIKQEIHGRKEERYVYQLKANLPTELAQKWPTIRSIIAVERHRTIKNKCSID</sequence>
<dbReference type="AlphaFoldDB" id="A0AAJ1RAC9"/>
<feature type="non-terminal residue" evidence="1">
    <location>
        <position position="90"/>
    </location>
</feature>
<dbReference type="Proteomes" id="UP001225933">
    <property type="component" value="Unassembled WGS sequence"/>
</dbReference>
<feature type="non-terminal residue" evidence="1">
    <location>
        <position position="1"/>
    </location>
</feature>
<accession>A0AAJ1RAC9</accession>
<name>A0AAJ1RAC9_9FLAO</name>
<evidence type="ECO:0000313" key="1">
    <source>
        <dbReference type="EMBL" id="MDN4015237.1"/>
    </source>
</evidence>
<dbReference type="EMBL" id="JAUHGV010000185">
    <property type="protein sequence ID" value="MDN4015237.1"/>
    <property type="molecule type" value="Genomic_DNA"/>
</dbReference>
<proteinExistence type="predicted"/>
<organism evidence="1 2">
    <name type="scientific">Chryseobacterium gambrini</name>
    <dbReference type="NCBI Taxonomy" id="373672"/>
    <lineage>
        <taxon>Bacteria</taxon>
        <taxon>Pseudomonadati</taxon>
        <taxon>Bacteroidota</taxon>
        <taxon>Flavobacteriia</taxon>
        <taxon>Flavobacteriales</taxon>
        <taxon>Weeksellaceae</taxon>
        <taxon>Chryseobacterium group</taxon>
        <taxon>Chryseobacterium</taxon>
    </lineage>
</organism>
<protein>
    <submittedName>
        <fullName evidence="1">ISAs1 family transposase</fullName>
    </submittedName>
</protein>
<gene>
    <name evidence="1" type="ORF">QX233_22575</name>
</gene>
<evidence type="ECO:0000313" key="2">
    <source>
        <dbReference type="Proteomes" id="UP001225933"/>
    </source>
</evidence>
<reference evidence="1" key="1">
    <citation type="submission" date="2023-06" db="EMBL/GenBank/DDBJ databases">
        <title>Two Chryseobacterium gambrini strains from China.</title>
        <authorList>
            <person name="Zeng J."/>
            <person name="Wu Y."/>
        </authorList>
    </citation>
    <scope>NUCLEOTIDE SEQUENCE</scope>
    <source>
        <strain evidence="1">SQ219</strain>
    </source>
</reference>
<comment type="caution">
    <text evidence="1">The sequence shown here is derived from an EMBL/GenBank/DDBJ whole genome shotgun (WGS) entry which is preliminary data.</text>
</comment>